<evidence type="ECO:0000256" key="1">
    <source>
        <dbReference type="ARBA" id="ARBA00013160"/>
    </source>
</evidence>
<dbReference type="GO" id="GO:0005524">
    <property type="term" value="F:ATP binding"/>
    <property type="evidence" value="ECO:0007669"/>
    <property type="project" value="UniProtKB-KW"/>
</dbReference>
<evidence type="ECO:0000256" key="6">
    <source>
        <dbReference type="ARBA" id="ARBA00022917"/>
    </source>
</evidence>
<dbReference type="GO" id="GO:0005829">
    <property type="term" value="C:cytosol"/>
    <property type="evidence" value="ECO:0007669"/>
    <property type="project" value="TreeGrafter"/>
</dbReference>
<reference evidence="13 14" key="1">
    <citation type="journal article" date="2016" name="Nat. Commun.">
        <title>Thousands of microbial genomes shed light on interconnected biogeochemical processes in an aquifer system.</title>
        <authorList>
            <person name="Anantharaman K."/>
            <person name="Brown C.T."/>
            <person name="Hug L.A."/>
            <person name="Sharon I."/>
            <person name="Castelle C.J."/>
            <person name="Probst A.J."/>
            <person name="Thomas B.C."/>
            <person name="Singh A."/>
            <person name="Wilkins M.J."/>
            <person name="Karaoz U."/>
            <person name="Brodie E.L."/>
            <person name="Williams K.H."/>
            <person name="Hubbard S.S."/>
            <person name="Banfield J.F."/>
        </authorList>
    </citation>
    <scope>NUCLEOTIDE SEQUENCE [LARGE SCALE GENOMIC DNA]</scope>
</reference>
<evidence type="ECO:0000256" key="7">
    <source>
        <dbReference type="ARBA" id="ARBA00023146"/>
    </source>
</evidence>
<feature type="domain" description="Tyrosine--tRNA ligase SYY-like C-terminal" evidence="12">
    <location>
        <begin position="383"/>
        <end position="447"/>
    </location>
</feature>
<evidence type="ECO:0000256" key="4">
    <source>
        <dbReference type="ARBA" id="ARBA00022840"/>
    </source>
</evidence>
<dbReference type="PANTHER" id="PTHR11766">
    <property type="entry name" value="TYROSYL-TRNA SYNTHETASE"/>
    <property type="match status" value="1"/>
</dbReference>
<protein>
    <recommendedName>
        <fullName evidence="1 9">Tyrosine--tRNA ligase</fullName>
        <ecNumber evidence="1 9">6.1.1.1</ecNumber>
    </recommendedName>
</protein>
<proteinExistence type="inferred from homology"/>
<evidence type="ECO:0000256" key="9">
    <source>
        <dbReference type="NCBIfam" id="TIGR00234"/>
    </source>
</evidence>
<comment type="catalytic activity">
    <reaction evidence="8">
        <text>tRNA(Tyr) + L-tyrosine + ATP = L-tyrosyl-tRNA(Tyr) + AMP + diphosphate + H(+)</text>
        <dbReference type="Rhea" id="RHEA:10220"/>
        <dbReference type="Rhea" id="RHEA-COMP:9706"/>
        <dbReference type="Rhea" id="RHEA-COMP:9707"/>
        <dbReference type="ChEBI" id="CHEBI:15378"/>
        <dbReference type="ChEBI" id="CHEBI:30616"/>
        <dbReference type="ChEBI" id="CHEBI:33019"/>
        <dbReference type="ChEBI" id="CHEBI:58315"/>
        <dbReference type="ChEBI" id="CHEBI:78442"/>
        <dbReference type="ChEBI" id="CHEBI:78536"/>
        <dbReference type="ChEBI" id="CHEBI:456215"/>
        <dbReference type="EC" id="6.1.1.1"/>
    </reaction>
</comment>
<dbReference type="PRINTS" id="PR01040">
    <property type="entry name" value="TRNASYNTHTYR"/>
</dbReference>
<dbReference type="Pfam" id="PF00579">
    <property type="entry name" value="tRNA-synt_1b"/>
    <property type="match status" value="1"/>
</dbReference>
<dbReference type="InterPro" id="IPR002307">
    <property type="entry name" value="Tyr-tRNA-ligase"/>
</dbReference>
<keyword evidence="3 11" id="KW-0547">Nucleotide-binding</keyword>
<evidence type="ECO:0000313" key="13">
    <source>
        <dbReference type="EMBL" id="OHA41986.1"/>
    </source>
</evidence>
<keyword evidence="6 11" id="KW-0648">Protein biosynthesis</keyword>
<keyword evidence="5 10" id="KW-0694">RNA-binding</keyword>
<dbReference type="InterPro" id="IPR002305">
    <property type="entry name" value="aa-tRNA-synth_Ic"/>
</dbReference>
<keyword evidence="7 11" id="KW-0030">Aminoacyl-tRNA synthetase</keyword>
<dbReference type="PANTHER" id="PTHR11766:SF1">
    <property type="entry name" value="TYROSINE--TRNA LIGASE"/>
    <property type="match status" value="1"/>
</dbReference>
<accession>A0A1G2P0W2</accession>
<dbReference type="InterPro" id="IPR024088">
    <property type="entry name" value="Tyr-tRNA-ligase_bac-type"/>
</dbReference>
<dbReference type="InterPro" id="IPR036986">
    <property type="entry name" value="S4_RNA-bd_sf"/>
</dbReference>
<gene>
    <name evidence="13" type="ORF">A3G52_01675</name>
</gene>
<dbReference type="PROSITE" id="PS50889">
    <property type="entry name" value="S4"/>
    <property type="match status" value="1"/>
</dbReference>
<dbReference type="InterPro" id="IPR054608">
    <property type="entry name" value="SYY-like_C"/>
</dbReference>
<evidence type="ECO:0000259" key="12">
    <source>
        <dbReference type="Pfam" id="PF22421"/>
    </source>
</evidence>
<evidence type="ECO:0000256" key="3">
    <source>
        <dbReference type="ARBA" id="ARBA00022741"/>
    </source>
</evidence>
<dbReference type="GO" id="GO:0006437">
    <property type="term" value="P:tyrosyl-tRNA aminoacylation"/>
    <property type="evidence" value="ECO:0007669"/>
    <property type="project" value="UniProtKB-UniRule"/>
</dbReference>
<dbReference type="Gene3D" id="3.40.50.620">
    <property type="entry name" value="HUPs"/>
    <property type="match status" value="1"/>
</dbReference>
<dbReference type="GO" id="GO:0004831">
    <property type="term" value="F:tyrosine-tRNA ligase activity"/>
    <property type="evidence" value="ECO:0007669"/>
    <property type="project" value="UniProtKB-UniRule"/>
</dbReference>
<dbReference type="EMBL" id="MHSK01000021">
    <property type="protein sequence ID" value="OHA41986.1"/>
    <property type="molecule type" value="Genomic_DNA"/>
</dbReference>
<dbReference type="Proteomes" id="UP000177269">
    <property type="component" value="Unassembled WGS sequence"/>
</dbReference>
<dbReference type="AlphaFoldDB" id="A0A1G2P0W2"/>
<sequence length="466" mass="53548">METNVDEFDVNDLFGRGVAEFFDPDNKFKDKCLKKARGEYTEDIIIKIGVDPNRPDIHLGHAVILRKLRKFQDLGCKVLFLIGDYTAQIGDPTGKSKVRPETEQKEVDRNAKTYIDQVGKILKTDEKVFSWIRNSEWYYGITDLEAKQVPYMLLNTTLVNPRSFVGKAILYEKTRMQKTHLKKKEVYSVTLKGLLWTLKHVSLSRLMQRDMFQDRLKKHEELFVHELLYPVLQGIDSYMISSIYGNCDMEIGGTDQTFNMLLGRDIMKINKKPSQAVMSIKILEGLDGKEKMSKSLNNYVAITDKPEDMYGKIMSIPDSSIINYFILCTYTPEADIKDIKKNMESGSVSPKNIKMRLAKEITAIYYGEEKAKEAESCFKNVFEMEQIPENIPEITAEKNSSLADLLVECSLVKSKGEFRRLISEGAITNIETKEKLTDPSVKITTDHCLRVGKKRFIRIKLKHTQQ</sequence>
<dbReference type="SUPFAM" id="SSF52374">
    <property type="entry name" value="Nucleotidylyl transferase"/>
    <property type="match status" value="1"/>
</dbReference>
<dbReference type="InterPro" id="IPR014729">
    <property type="entry name" value="Rossmann-like_a/b/a_fold"/>
</dbReference>
<keyword evidence="2 11" id="KW-0436">Ligase</keyword>
<evidence type="ECO:0000256" key="10">
    <source>
        <dbReference type="PROSITE-ProRule" id="PRU00182"/>
    </source>
</evidence>
<comment type="similarity">
    <text evidence="11">Belongs to the class-I aminoacyl-tRNA synthetase family.</text>
</comment>
<dbReference type="SUPFAM" id="SSF55174">
    <property type="entry name" value="Alpha-L RNA-binding motif"/>
    <property type="match status" value="1"/>
</dbReference>
<dbReference type="GO" id="GO:0003723">
    <property type="term" value="F:RNA binding"/>
    <property type="evidence" value="ECO:0007669"/>
    <property type="project" value="UniProtKB-KW"/>
</dbReference>
<dbReference type="Gene3D" id="3.10.290.10">
    <property type="entry name" value="RNA-binding S4 domain"/>
    <property type="match status" value="1"/>
</dbReference>
<keyword evidence="4 11" id="KW-0067">ATP-binding</keyword>
<name>A0A1G2P0W2_9BACT</name>
<evidence type="ECO:0000256" key="5">
    <source>
        <dbReference type="ARBA" id="ARBA00022884"/>
    </source>
</evidence>
<evidence type="ECO:0000256" key="11">
    <source>
        <dbReference type="RuleBase" id="RU363036"/>
    </source>
</evidence>
<dbReference type="EC" id="6.1.1.1" evidence="1 9"/>
<evidence type="ECO:0000256" key="8">
    <source>
        <dbReference type="ARBA" id="ARBA00048248"/>
    </source>
</evidence>
<comment type="caution">
    <text evidence="13">The sequence shown here is derived from an EMBL/GenBank/DDBJ whole genome shotgun (WGS) entry which is preliminary data.</text>
</comment>
<organism evidence="13 14">
    <name type="scientific">Candidatus Taylorbacteria bacterium RIFCSPLOWO2_12_FULL_43_20</name>
    <dbReference type="NCBI Taxonomy" id="1802332"/>
    <lineage>
        <taxon>Bacteria</taxon>
        <taxon>Candidatus Tayloriibacteriota</taxon>
    </lineage>
</organism>
<dbReference type="NCBIfam" id="TIGR00234">
    <property type="entry name" value="tyrS"/>
    <property type="match status" value="1"/>
</dbReference>
<evidence type="ECO:0000313" key="14">
    <source>
        <dbReference type="Proteomes" id="UP000177269"/>
    </source>
</evidence>
<dbReference type="Pfam" id="PF22421">
    <property type="entry name" value="SYY_C-terminal"/>
    <property type="match status" value="1"/>
</dbReference>
<dbReference type="Gene3D" id="1.10.240.10">
    <property type="entry name" value="Tyrosyl-Transfer RNA Synthetase"/>
    <property type="match status" value="1"/>
</dbReference>
<evidence type="ECO:0000256" key="2">
    <source>
        <dbReference type="ARBA" id="ARBA00022598"/>
    </source>
</evidence>